<keyword evidence="2" id="KW-1003">Cell membrane</keyword>
<accession>A0ABX8R7C3</accession>
<dbReference type="InterPro" id="IPR027417">
    <property type="entry name" value="P-loop_NTPase"/>
</dbReference>
<dbReference type="InterPro" id="IPR051539">
    <property type="entry name" value="T4SS-coupling_protein"/>
</dbReference>
<feature type="transmembrane region" description="Helical" evidence="7">
    <location>
        <begin position="54"/>
        <end position="75"/>
    </location>
</feature>
<evidence type="ECO:0000256" key="4">
    <source>
        <dbReference type="ARBA" id="ARBA00022989"/>
    </source>
</evidence>
<feature type="region of interest" description="Disordered" evidence="6">
    <location>
        <begin position="556"/>
        <end position="583"/>
    </location>
</feature>
<evidence type="ECO:0000256" key="5">
    <source>
        <dbReference type="ARBA" id="ARBA00023136"/>
    </source>
</evidence>
<name>A0ABX8R7C3_9ACTN</name>
<dbReference type="Pfam" id="PF12696">
    <property type="entry name" value="TraG-D_C"/>
    <property type="match status" value="1"/>
</dbReference>
<feature type="domain" description="TraD/TraG TraM recognition site" evidence="8">
    <location>
        <begin position="398"/>
        <end position="512"/>
    </location>
</feature>
<evidence type="ECO:0000313" key="10">
    <source>
        <dbReference type="Proteomes" id="UP001049518"/>
    </source>
</evidence>
<dbReference type="EMBL" id="CP059572">
    <property type="protein sequence ID" value="QXJ26999.1"/>
    <property type="molecule type" value="Genomic_DNA"/>
</dbReference>
<evidence type="ECO:0000259" key="8">
    <source>
        <dbReference type="Pfam" id="PF12696"/>
    </source>
</evidence>
<evidence type="ECO:0000256" key="6">
    <source>
        <dbReference type="SAM" id="MobiDB-lite"/>
    </source>
</evidence>
<gene>
    <name evidence="9" type="ORF">AGRA3207_007466</name>
</gene>
<dbReference type="Proteomes" id="UP001049518">
    <property type="component" value="Chromosome"/>
</dbReference>
<sequence length="583" mass="61584">MGCGLAVQAIGWLGGTLGALAATGHWRPPPFTLATLVTLLGHGPGPLWPGVPAGWLWAGITAVIAALTTPAAAAARQVRRRWSALPGLARLPDLAPLTSNNIRSRTRRLRPALAHAHRIAADDTGILIGAHHPTGKPLRASWEDVTLAVMAPRSGKSTALAAPAVLRAPGPVLLTSNKADVYAVTRAARAATGQIWTFDPQNIAYTHQDFWWDMLAEAATLEGARRLAGNFIASTVDAAGRKDFWFAAAANLLAALFHAAARTPGRTINDVLGWLALPADRTPVELLDEVGMPALSKQLEGTIHGAPDTRDGIYETARQCTASLLDPAIATWVTPAPGTRQFLPREFARSRDTLYLLSKDGGGSAAGVIAAATDAVIRAAILQAERQGGRIDPPMIPILDEAANICRIPDLPALYSHLGSRGLPIITILQSYRQGVTVWGEPGMDALWSAATIKILGAGLDDADFVEKISRLIGSHKTPEITHSYSPGGTSTSVTRRRERTLQAADIRALPKGWSVLLATGIRPALITLDPWYQSAHATQLGAALERETAAITARALQTLDPPEPGITARPTSATTPPATPPP</sequence>
<feature type="transmembrane region" description="Helical" evidence="7">
    <location>
        <begin position="244"/>
        <end position="261"/>
    </location>
</feature>
<protein>
    <submittedName>
        <fullName evidence="9">TraM recognition domain-containing protein</fullName>
    </submittedName>
</protein>
<evidence type="ECO:0000256" key="1">
    <source>
        <dbReference type="ARBA" id="ARBA00004651"/>
    </source>
</evidence>
<keyword evidence="4 7" id="KW-1133">Transmembrane helix</keyword>
<dbReference type="PANTHER" id="PTHR37937">
    <property type="entry name" value="CONJUGATIVE TRANSFER: DNA TRANSPORT"/>
    <property type="match status" value="1"/>
</dbReference>
<organism evidence="9 10">
    <name type="scientific">Actinomadura graeca</name>
    <dbReference type="NCBI Taxonomy" id="2750812"/>
    <lineage>
        <taxon>Bacteria</taxon>
        <taxon>Bacillati</taxon>
        <taxon>Actinomycetota</taxon>
        <taxon>Actinomycetes</taxon>
        <taxon>Streptosporangiales</taxon>
        <taxon>Thermomonosporaceae</taxon>
        <taxon>Actinomadura</taxon>
    </lineage>
</organism>
<evidence type="ECO:0000256" key="2">
    <source>
        <dbReference type="ARBA" id="ARBA00022475"/>
    </source>
</evidence>
<dbReference type="PANTHER" id="PTHR37937:SF1">
    <property type="entry name" value="CONJUGATIVE TRANSFER: DNA TRANSPORT"/>
    <property type="match status" value="1"/>
</dbReference>
<dbReference type="Gene3D" id="3.40.50.300">
    <property type="entry name" value="P-loop containing nucleotide triphosphate hydrolases"/>
    <property type="match status" value="1"/>
</dbReference>
<evidence type="ECO:0000256" key="7">
    <source>
        <dbReference type="SAM" id="Phobius"/>
    </source>
</evidence>
<dbReference type="InterPro" id="IPR032689">
    <property type="entry name" value="TraG-D_C"/>
</dbReference>
<evidence type="ECO:0000256" key="3">
    <source>
        <dbReference type="ARBA" id="ARBA00022692"/>
    </source>
</evidence>
<keyword evidence="5 7" id="KW-0472">Membrane</keyword>
<keyword evidence="3 7" id="KW-0812">Transmembrane</keyword>
<reference evidence="9" key="1">
    <citation type="submission" date="2020-07" db="EMBL/GenBank/DDBJ databases">
        <authorList>
            <person name="Tarantini F.S."/>
            <person name="Hong K.W."/>
            <person name="Chan K.G."/>
        </authorList>
    </citation>
    <scope>NUCLEOTIDE SEQUENCE</scope>
    <source>
        <strain evidence="9">32-07</strain>
    </source>
</reference>
<evidence type="ECO:0000313" key="9">
    <source>
        <dbReference type="EMBL" id="QXJ26999.1"/>
    </source>
</evidence>
<dbReference type="SUPFAM" id="SSF52540">
    <property type="entry name" value="P-loop containing nucleoside triphosphate hydrolases"/>
    <property type="match status" value="1"/>
</dbReference>
<keyword evidence="10" id="KW-1185">Reference proteome</keyword>
<dbReference type="CDD" id="cd01127">
    <property type="entry name" value="TrwB_TraG_TraD_VirD4"/>
    <property type="match status" value="1"/>
</dbReference>
<proteinExistence type="predicted"/>
<comment type="subcellular location">
    <subcellularLocation>
        <location evidence="1">Cell membrane</location>
        <topology evidence="1">Multi-pass membrane protein</topology>
    </subcellularLocation>
</comment>
<feature type="compositionally biased region" description="Low complexity" evidence="6">
    <location>
        <begin position="568"/>
        <end position="577"/>
    </location>
</feature>